<dbReference type="PRINTS" id="PR01183">
    <property type="entry name" value="RIBORDTASEM1"/>
</dbReference>
<dbReference type="GO" id="GO:0031419">
    <property type="term" value="F:cobalamin binding"/>
    <property type="evidence" value="ECO:0007669"/>
    <property type="project" value="UniProtKB-KW"/>
</dbReference>
<dbReference type="NCBIfam" id="TIGR02504">
    <property type="entry name" value="NrdJ_Z"/>
    <property type="match status" value="1"/>
</dbReference>
<evidence type="ECO:0000256" key="5">
    <source>
        <dbReference type="ARBA" id="ARBA00022628"/>
    </source>
</evidence>
<keyword evidence="10" id="KW-1015">Disulfide bond</keyword>
<dbReference type="GO" id="GO:0071897">
    <property type="term" value="P:DNA biosynthetic process"/>
    <property type="evidence" value="ECO:0007669"/>
    <property type="project" value="UniProtKB-KW"/>
</dbReference>
<dbReference type="PANTHER" id="PTHR43371:SF1">
    <property type="entry name" value="RIBONUCLEOSIDE-DIPHOSPHATE REDUCTASE"/>
    <property type="match status" value="1"/>
</dbReference>
<dbReference type="Pfam" id="PF02867">
    <property type="entry name" value="Ribonuc_red_lgC"/>
    <property type="match status" value="1"/>
</dbReference>
<evidence type="ECO:0000256" key="12">
    <source>
        <dbReference type="ARBA" id="ARBA00025437"/>
    </source>
</evidence>
<dbReference type="InterPro" id="IPR008926">
    <property type="entry name" value="RNR_R1-su_N"/>
</dbReference>
<evidence type="ECO:0000313" key="18">
    <source>
        <dbReference type="EMBL" id="TSC92633.1"/>
    </source>
</evidence>
<evidence type="ECO:0000256" key="4">
    <source>
        <dbReference type="ARBA" id="ARBA00014409"/>
    </source>
</evidence>
<dbReference type="InterPro" id="IPR000788">
    <property type="entry name" value="RNR_lg_C"/>
</dbReference>
<feature type="domain" description="Ribonucleotide reductase large subunit N-terminal" evidence="15">
    <location>
        <begin position="68"/>
        <end position="148"/>
    </location>
</feature>
<dbReference type="Gene3D" id="3.20.70.20">
    <property type="match status" value="1"/>
</dbReference>
<evidence type="ECO:0000256" key="14">
    <source>
        <dbReference type="RuleBase" id="RU364064"/>
    </source>
</evidence>
<dbReference type="PANTHER" id="PTHR43371">
    <property type="entry name" value="VITAMIN B12-DEPENDENT RIBONUCLEOTIDE REDUCTASE"/>
    <property type="match status" value="1"/>
</dbReference>
<gene>
    <name evidence="18" type="ORF">CEN89_563</name>
</gene>
<dbReference type="SUPFAM" id="SSF48168">
    <property type="entry name" value="R1 subunit of ribonucleotide reductase, N-terminal domain"/>
    <property type="match status" value="1"/>
</dbReference>
<evidence type="ECO:0000256" key="13">
    <source>
        <dbReference type="ARBA" id="ARBA00047754"/>
    </source>
</evidence>
<name>A0A554LIE4_9BACT</name>
<dbReference type="GO" id="GO:0004748">
    <property type="term" value="F:ribonucleoside-diphosphate reductase activity, thioredoxin disulfide as acceptor"/>
    <property type="evidence" value="ECO:0007669"/>
    <property type="project" value="UniProtKB-EC"/>
</dbReference>
<dbReference type="EMBL" id="VMGK01000018">
    <property type="protein sequence ID" value="TSC92633.1"/>
    <property type="molecule type" value="Genomic_DNA"/>
</dbReference>
<evidence type="ECO:0000259" key="15">
    <source>
        <dbReference type="Pfam" id="PF00317"/>
    </source>
</evidence>
<reference evidence="18 19" key="1">
    <citation type="submission" date="2017-07" db="EMBL/GenBank/DDBJ databases">
        <title>Mechanisms for carbon and nitrogen cycling indicate functional differentiation within the Candidate Phyla Radiation.</title>
        <authorList>
            <person name="Danczak R.E."/>
            <person name="Johnston M.D."/>
            <person name="Kenah C."/>
            <person name="Slattery M."/>
            <person name="Wrighton K.C."/>
            <person name="Wilkins M.J."/>
        </authorList>
    </citation>
    <scope>NUCLEOTIDE SEQUENCE [LARGE SCALE GENOMIC DNA]</scope>
    <source>
        <strain evidence="18">Licking1014_7</strain>
    </source>
</reference>
<dbReference type="GO" id="GO:0009263">
    <property type="term" value="P:deoxyribonucleotide biosynthetic process"/>
    <property type="evidence" value="ECO:0007669"/>
    <property type="project" value="UniProtKB-KW"/>
</dbReference>
<evidence type="ECO:0000256" key="6">
    <source>
        <dbReference type="ARBA" id="ARBA00022634"/>
    </source>
</evidence>
<dbReference type="SUPFAM" id="SSF51998">
    <property type="entry name" value="PFL-like glycyl radical enzymes"/>
    <property type="match status" value="1"/>
</dbReference>
<evidence type="ECO:0000256" key="11">
    <source>
        <dbReference type="ARBA" id="ARBA00023285"/>
    </source>
</evidence>
<dbReference type="InterPro" id="IPR013344">
    <property type="entry name" value="RNR_NrdJ/NrdZ"/>
</dbReference>
<protein>
    <recommendedName>
        <fullName evidence="4 14">Vitamin B12-dependent ribonucleotide reductase</fullName>
        <ecNumber evidence="3 14">1.17.4.1</ecNumber>
    </recommendedName>
</protein>
<dbReference type="AlphaFoldDB" id="A0A554LIE4"/>
<feature type="domain" description="TSCPD" evidence="17">
    <location>
        <begin position="655"/>
        <end position="759"/>
    </location>
</feature>
<accession>A0A554LIE4</accession>
<comment type="cofactor">
    <cofactor evidence="1 14">
        <name>adenosylcob(III)alamin</name>
        <dbReference type="ChEBI" id="CHEBI:18408"/>
    </cofactor>
</comment>
<dbReference type="NCBIfam" id="NF006417">
    <property type="entry name" value="PRK08665.1"/>
    <property type="match status" value="1"/>
</dbReference>
<feature type="domain" description="Ribonucleotide reductase large subunit C-terminal" evidence="16">
    <location>
        <begin position="152"/>
        <end position="625"/>
    </location>
</feature>
<keyword evidence="5 14" id="KW-0846">Cobalamin</keyword>
<dbReference type="CDD" id="cd02888">
    <property type="entry name" value="RNR_II_dimer"/>
    <property type="match status" value="1"/>
</dbReference>
<dbReference type="EC" id="1.17.4.1" evidence="3 14"/>
<comment type="catalytic activity">
    <reaction evidence="13 14">
        <text>a 2'-deoxyribonucleoside 5'-diphosphate + [thioredoxin]-disulfide + H2O = a ribonucleoside 5'-diphosphate + [thioredoxin]-dithiol</text>
        <dbReference type="Rhea" id="RHEA:23252"/>
        <dbReference type="Rhea" id="RHEA-COMP:10698"/>
        <dbReference type="Rhea" id="RHEA-COMP:10700"/>
        <dbReference type="ChEBI" id="CHEBI:15377"/>
        <dbReference type="ChEBI" id="CHEBI:29950"/>
        <dbReference type="ChEBI" id="CHEBI:50058"/>
        <dbReference type="ChEBI" id="CHEBI:57930"/>
        <dbReference type="ChEBI" id="CHEBI:73316"/>
        <dbReference type="EC" id="1.17.4.1"/>
    </reaction>
</comment>
<evidence type="ECO:0000259" key="16">
    <source>
        <dbReference type="Pfam" id="PF02867"/>
    </source>
</evidence>
<evidence type="ECO:0000256" key="10">
    <source>
        <dbReference type="ARBA" id="ARBA00023157"/>
    </source>
</evidence>
<keyword evidence="7 14" id="KW-0547">Nucleotide-binding</keyword>
<dbReference type="InterPro" id="IPR024434">
    <property type="entry name" value="TSCPD_dom"/>
</dbReference>
<evidence type="ECO:0000256" key="1">
    <source>
        <dbReference type="ARBA" id="ARBA00001922"/>
    </source>
</evidence>
<keyword evidence="9" id="KW-0215">Deoxyribonucleotide synthesis</keyword>
<comment type="similarity">
    <text evidence="2 14">Belongs to the ribonucleoside diphosphate reductase class-2 family.</text>
</comment>
<dbReference type="GO" id="GO:0005524">
    <property type="term" value="F:ATP binding"/>
    <property type="evidence" value="ECO:0007669"/>
    <property type="project" value="InterPro"/>
</dbReference>
<proteinExistence type="inferred from homology"/>
<dbReference type="UniPathway" id="UPA00326"/>
<organism evidence="18 19">
    <name type="scientific">Candidatus Berkelbacteria bacterium Licking1014_7</name>
    <dbReference type="NCBI Taxonomy" id="2017147"/>
    <lineage>
        <taxon>Bacteria</taxon>
        <taxon>Candidatus Berkelbacteria</taxon>
    </lineage>
</organism>
<sequence>MKEGWMPETKIPKGLDLIKPTIVSLATEKKRTNTEHKKDYFLDKIKKTPESLLRAQTLEMPNDLVKPELSKNARVILKKRYLIRDTNGKATETAQDLYWRVASNISQADKLYDKNAKIIESAKKFYNLMAQAEFMPNSPCLRGAGREMQQLSACFVLPIEDSLESIITTLKHACFIFKTGGGCGYSFSRLRPQNDQISTTGNNAGGPVSFMRVYNAAIGEISQGGIRMGANMGMLRCDHPDIENFINAKSNMTAITNFNISVSATDDFMKAVEEGSDYDLINPRTGKIVESRNAREIFNKICENAWRNGDPGMIFIDRVNNSTSNPVKELGLVEATNPCGEQPLLPYESCVLGSINLSKFAKEGGMAWNQLREVIYTATHFLDNVIDMNIFIVPEIEQKTKGLRRIGLGVMGFADMLIKLGINYNSQPGVEMGEKVMEFINTEARAASQNLAKTRGAYPLFEKSDDFKRGDPALRNLARTTIAPTGTISVIADCSSGIEPIFALVHKRKSIWDKSGAKIELLVVDKNFEHIIKERGLDSQELMDEIAKTGSVAHSDKIPADIKNIFVVAHDLKPTDHIKIQAAFQKHTDNAISKTVNFPHSATVEDVKEAYLSSYRMGCKGITIYRDGSRDTQVLTVGSDQKPTETLVAPKVEPRERPDVVQGSTEKIATGMGNLFITINEDKEGLFEVFAQIGKSGGDAGALVEAIARLISIALRSRIPVDIIIEQLKGIRGSNPVWQNGELILSPPDALGKALERYLARQKELGLVFKQIKNQKSKIKNLFEKSSIKSTNLCPECGDILIYEEGCVKCPGCKLTKCG</sequence>
<dbReference type="Pfam" id="PF00317">
    <property type="entry name" value="Ribonuc_red_lgN"/>
    <property type="match status" value="1"/>
</dbReference>
<evidence type="ECO:0000256" key="7">
    <source>
        <dbReference type="ARBA" id="ARBA00022741"/>
    </source>
</evidence>
<evidence type="ECO:0000256" key="9">
    <source>
        <dbReference type="ARBA" id="ARBA00023116"/>
    </source>
</evidence>
<evidence type="ECO:0000313" key="19">
    <source>
        <dbReference type="Proteomes" id="UP000315689"/>
    </source>
</evidence>
<dbReference type="Pfam" id="PF12637">
    <property type="entry name" value="TSCPD"/>
    <property type="match status" value="1"/>
</dbReference>
<evidence type="ECO:0000256" key="8">
    <source>
        <dbReference type="ARBA" id="ARBA00023002"/>
    </source>
</evidence>
<comment type="caution">
    <text evidence="18">The sequence shown here is derived from an EMBL/GenBank/DDBJ whole genome shotgun (WGS) entry which is preliminary data.</text>
</comment>
<evidence type="ECO:0000256" key="3">
    <source>
        <dbReference type="ARBA" id="ARBA00012274"/>
    </source>
</evidence>
<keyword evidence="6 14" id="KW-0237">DNA synthesis</keyword>
<comment type="function">
    <text evidence="12 14">Catalyzes the reduction of ribonucleotides to deoxyribonucleotides. May function to provide a pool of deoxyribonucleotide precursors for DNA repair during oxygen limitation and/or for immediate growth after restoration of oxygen.</text>
</comment>
<dbReference type="Proteomes" id="UP000315689">
    <property type="component" value="Unassembled WGS sequence"/>
</dbReference>
<dbReference type="InterPro" id="IPR050862">
    <property type="entry name" value="RdRp_reductase_class-2"/>
</dbReference>
<evidence type="ECO:0000256" key="2">
    <source>
        <dbReference type="ARBA" id="ARBA00007405"/>
    </source>
</evidence>
<dbReference type="InterPro" id="IPR013509">
    <property type="entry name" value="RNR_lsu_N"/>
</dbReference>
<evidence type="ECO:0000259" key="17">
    <source>
        <dbReference type="Pfam" id="PF12637"/>
    </source>
</evidence>
<keyword evidence="11 14" id="KW-0170">Cobalt</keyword>
<keyword evidence="8 14" id="KW-0560">Oxidoreductase</keyword>